<dbReference type="STRING" id="1210046.B277_06333"/>
<evidence type="ECO:0000313" key="3">
    <source>
        <dbReference type="Proteomes" id="UP000004474"/>
    </source>
</evidence>
<feature type="compositionally biased region" description="Low complexity" evidence="1">
    <location>
        <begin position="90"/>
        <end position="111"/>
    </location>
</feature>
<protein>
    <submittedName>
        <fullName evidence="2">Uncharacterized protein</fullName>
    </submittedName>
</protein>
<evidence type="ECO:0000256" key="1">
    <source>
        <dbReference type="SAM" id="MobiDB-lite"/>
    </source>
</evidence>
<feature type="region of interest" description="Disordered" evidence="1">
    <location>
        <begin position="72"/>
        <end position="122"/>
    </location>
</feature>
<proteinExistence type="predicted"/>
<dbReference type="AlphaFoldDB" id="K1DZ21"/>
<accession>K1DZ21</accession>
<dbReference type="Proteomes" id="UP000004474">
    <property type="component" value="Unassembled WGS sequence"/>
</dbReference>
<dbReference type="EMBL" id="ALWX01000022">
    <property type="protein sequence ID" value="EKA61755.1"/>
    <property type="molecule type" value="Genomic_DNA"/>
</dbReference>
<reference evidence="2 3" key="1">
    <citation type="journal article" date="2012" name="J. Bacteriol.">
        <title>Genome Sequence of Janibacter hoylei MTCC8307, Isolated from the Stratospheric Air.</title>
        <authorList>
            <person name="Pawar S.P."/>
            <person name="Dhotre D.P."/>
            <person name="Shetty S.A."/>
            <person name="Chowdhury S.P."/>
            <person name="Chaudhari B.L."/>
            <person name="Shouche Y.S."/>
        </authorList>
    </citation>
    <scope>NUCLEOTIDE SEQUENCE [LARGE SCALE GENOMIC DNA]</scope>
    <source>
        <strain evidence="2 3">PVAS-1</strain>
    </source>
</reference>
<organism evidence="2 3">
    <name type="scientific">Janibacter hoylei PVAS-1</name>
    <dbReference type="NCBI Taxonomy" id="1210046"/>
    <lineage>
        <taxon>Bacteria</taxon>
        <taxon>Bacillati</taxon>
        <taxon>Actinomycetota</taxon>
        <taxon>Actinomycetes</taxon>
        <taxon>Micrococcales</taxon>
        <taxon>Intrasporangiaceae</taxon>
        <taxon>Janibacter</taxon>
    </lineage>
</organism>
<comment type="caution">
    <text evidence="2">The sequence shown here is derived from an EMBL/GenBank/DDBJ whole genome shotgun (WGS) entry which is preliminary data.</text>
</comment>
<sequence length="122" mass="12284">MVSVGGGGVHVGRGVDAGGVVRRGAEVELFDDEEVFDVVAELLFDVVDELEDDLVVDVPLGSLVSLVSCSGRSCTGGGSEGAAATRKPNSTSSGTHSSATSSRPSRPISRPVPMAVDPTDGA</sequence>
<evidence type="ECO:0000313" key="2">
    <source>
        <dbReference type="EMBL" id="EKA61755.1"/>
    </source>
</evidence>
<name>K1DZ21_9MICO</name>
<gene>
    <name evidence="2" type="ORF">B277_06333</name>
</gene>